<dbReference type="Proteomes" id="UP000790377">
    <property type="component" value="Unassembled WGS sequence"/>
</dbReference>
<proteinExistence type="predicted"/>
<dbReference type="EMBL" id="MU267725">
    <property type="protein sequence ID" value="KAH7910145.1"/>
    <property type="molecule type" value="Genomic_DNA"/>
</dbReference>
<organism evidence="1 2">
    <name type="scientific">Hygrophoropsis aurantiaca</name>
    <dbReference type="NCBI Taxonomy" id="72124"/>
    <lineage>
        <taxon>Eukaryota</taxon>
        <taxon>Fungi</taxon>
        <taxon>Dikarya</taxon>
        <taxon>Basidiomycota</taxon>
        <taxon>Agaricomycotina</taxon>
        <taxon>Agaricomycetes</taxon>
        <taxon>Agaricomycetidae</taxon>
        <taxon>Boletales</taxon>
        <taxon>Coniophorineae</taxon>
        <taxon>Hygrophoropsidaceae</taxon>
        <taxon>Hygrophoropsis</taxon>
    </lineage>
</organism>
<comment type="caution">
    <text evidence="1">The sequence shown here is derived from an EMBL/GenBank/DDBJ whole genome shotgun (WGS) entry which is preliminary data.</text>
</comment>
<evidence type="ECO:0000313" key="1">
    <source>
        <dbReference type="EMBL" id="KAH7910145.1"/>
    </source>
</evidence>
<protein>
    <submittedName>
        <fullName evidence="1">Ribosome recycling factor domain-containing protein</fullName>
    </submittedName>
</protein>
<reference evidence="1" key="1">
    <citation type="journal article" date="2021" name="New Phytol.">
        <title>Evolutionary innovations through gain and loss of genes in the ectomycorrhizal Boletales.</title>
        <authorList>
            <person name="Wu G."/>
            <person name="Miyauchi S."/>
            <person name="Morin E."/>
            <person name="Kuo A."/>
            <person name="Drula E."/>
            <person name="Varga T."/>
            <person name="Kohler A."/>
            <person name="Feng B."/>
            <person name="Cao Y."/>
            <person name="Lipzen A."/>
            <person name="Daum C."/>
            <person name="Hundley H."/>
            <person name="Pangilinan J."/>
            <person name="Johnson J."/>
            <person name="Barry K."/>
            <person name="LaButti K."/>
            <person name="Ng V."/>
            <person name="Ahrendt S."/>
            <person name="Min B."/>
            <person name="Choi I.G."/>
            <person name="Park H."/>
            <person name="Plett J.M."/>
            <person name="Magnuson J."/>
            <person name="Spatafora J.W."/>
            <person name="Nagy L.G."/>
            <person name="Henrissat B."/>
            <person name="Grigoriev I.V."/>
            <person name="Yang Z.L."/>
            <person name="Xu J."/>
            <person name="Martin F.M."/>
        </authorList>
    </citation>
    <scope>NUCLEOTIDE SEQUENCE</scope>
    <source>
        <strain evidence="1">ATCC 28755</strain>
    </source>
</reference>
<evidence type="ECO:0000313" key="2">
    <source>
        <dbReference type="Proteomes" id="UP000790377"/>
    </source>
</evidence>
<keyword evidence="2" id="KW-1185">Reference proteome</keyword>
<name>A0ACB8AA30_9AGAM</name>
<accession>A0ACB8AA30</accession>
<sequence length="254" mass="28345">MSFTTISRQIIPRLCARITHRRTAQVLNPSLHHFIPHSCSSNPPIRTYASKHKAKSTADFVPGSKQAITSETARFEYGKTEAKMTATVEWYRKEVAGLETRASGRVTPAMLAPVRVEISKDQELVKLEEVATVGVREGSTLIITVFEEHMMKAVEQAIYNAKLPSIVPQRQDSRTIKVPIPKATVETRTALGVTAQRLAEDARVQIRKAQQASVKKGKYEKHSVELEEFQKLTDRNVAEIDKILAQMKKAAGGR</sequence>
<gene>
    <name evidence="1" type="ORF">BJ138DRAFT_1009455</name>
</gene>